<evidence type="ECO:0000256" key="3">
    <source>
        <dbReference type="RuleBase" id="RU003457"/>
    </source>
</evidence>
<dbReference type="RefSeq" id="WP_039339575.1">
    <property type="nucleotide sequence ID" value="NZ_PGEZ01000002.1"/>
</dbReference>
<dbReference type="PANTHER" id="PTHR13903">
    <property type="entry name" value="PIRIN-RELATED"/>
    <property type="match status" value="1"/>
</dbReference>
<feature type="binding site" evidence="2">
    <location>
        <position position="124"/>
    </location>
    <ligand>
        <name>Fe cation</name>
        <dbReference type="ChEBI" id="CHEBI:24875"/>
    </ligand>
</feature>
<evidence type="ECO:0000259" key="5">
    <source>
        <dbReference type="Pfam" id="PF05726"/>
    </source>
</evidence>
<evidence type="ECO:0000313" key="6">
    <source>
        <dbReference type="EMBL" id="PJJ54203.1"/>
    </source>
</evidence>
<dbReference type="SUPFAM" id="SSF51182">
    <property type="entry name" value="RmlC-like cupins"/>
    <property type="match status" value="1"/>
</dbReference>
<gene>
    <name evidence="6" type="ORF">CLV56_3710</name>
</gene>
<proteinExistence type="inferred from homology"/>
<keyword evidence="2" id="KW-0479">Metal-binding</keyword>
<dbReference type="Proteomes" id="UP000230842">
    <property type="component" value="Unassembled WGS sequence"/>
</dbReference>
<comment type="cofactor">
    <cofactor evidence="2">
        <name>Fe cation</name>
        <dbReference type="ChEBI" id="CHEBI:24875"/>
    </cofactor>
    <text evidence="2">Binds 1 Fe cation per subunit.</text>
</comment>
<sequence length="329" mass="34871">MPAVTAPDWTVLPRVVTVPEHEDRAVATITTAPSGYEGEGFPVRRAFAGVDLRALDPFIHLDQMGEVEYAPGEPKGTPWHPHRGFETVTYMLDGVFDHADSHGGGGSITDGDTQWMTAGAGLLHIEAPPEWLVAQGGLFHGLQLWVNLPKTQKLATPRYQDLRSSEVGLATSHDAGALIRVIAGDVDGVTGPGSTHTPMAMVHASVSPGASMTIPWRADFNALVYVMSGDGTVSAARRPLRTGQLAVLGPGETITVAADPRQESRHPSLEVVILGGLPIREPVAWAGPFVMNTKAEVLAAYEDFNKGRFGQIPAQHVPHGDVGGSTPDA</sequence>
<dbReference type="Pfam" id="PF02678">
    <property type="entry name" value="Pirin"/>
    <property type="match status" value="1"/>
</dbReference>
<feature type="binding site" evidence="2">
    <location>
        <position position="82"/>
    </location>
    <ligand>
        <name>Fe cation</name>
        <dbReference type="ChEBI" id="CHEBI:24875"/>
    </ligand>
</feature>
<evidence type="ECO:0008006" key="8">
    <source>
        <dbReference type="Google" id="ProtNLM"/>
    </source>
</evidence>
<dbReference type="AlphaFoldDB" id="A0A0B2BQR8"/>
<comment type="similarity">
    <text evidence="1 3">Belongs to the pirin family.</text>
</comment>
<dbReference type="Gene3D" id="2.60.120.10">
    <property type="entry name" value="Jelly Rolls"/>
    <property type="match status" value="2"/>
</dbReference>
<dbReference type="InterPro" id="IPR014710">
    <property type="entry name" value="RmlC-like_jellyroll"/>
</dbReference>
<dbReference type="CDD" id="cd02247">
    <property type="entry name" value="cupin_pirin_C"/>
    <property type="match status" value="1"/>
</dbReference>
<evidence type="ECO:0000256" key="2">
    <source>
        <dbReference type="PIRSR" id="PIRSR006232-1"/>
    </source>
</evidence>
<comment type="caution">
    <text evidence="6">The sequence shown here is derived from an EMBL/GenBank/DDBJ whole genome shotgun (WGS) entry which is preliminary data.</text>
</comment>
<dbReference type="EMBL" id="PGEZ01000002">
    <property type="protein sequence ID" value="PJJ54203.1"/>
    <property type="molecule type" value="Genomic_DNA"/>
</dbReference>
<dbReference type="PIRSF" id="PIRSF006232">
    <property type="entry name" value="Pirin"/>
    <property type="match status" value="1"/>
</dbReference>
<dbReference type="InterPro" id="IPR008778">
    <property type="entry name" value="Pirin_C_dom"/>
</dbReference>
<dbReference type="InterPro" id="IPR012093">
    <property type="entry name" value="Pirin"/>
</dbReference>
<feature type="binding site" evidence="2">
    <location>
        <position position="126"/>
    </location>
    <ligand>
        <name>Fe cation</name>
        <dbReference type="ChEBI" id="CHEBI:24875"/>
    </ligand>
</feature>
<dbReference type="CDD" id="cd02909">
    <property type="entry name" value="cupin_pirin_N"/>
    <property type="match status" value="1"/>
</dbReference>
<feature type="domain" description="Pirin N-terminal" evidence="4">
    <location>
        <begin position="41"/>
        <end position="146"/>
    </location>
</feature>
<organism evidence="6 7">
    <name type="scientific">Mumia flava</name>
    <dbReference type="NCBI Taxonomy" id="1348852"/>
    <lineage>
        <taxon>Bacteria</taxon>
        <taxon>Bacillati</taxon>
        <taxon>Actinomycetota</taxon>
        <taxon>Actinomycetes</taxon>
        <taxon>Propionibacteriales</taxon>
        <taxon>Nocardioidaceae</taxon>
        <taxon>Mumia</taxon>
    </lineage>
</organism>
<feature type="binding site" evidence="2">
    <location>
        <position position="80"/>
    </location>
    <ligand>
        <name>Fe cation</name>
        <dbReference type="ChEBI" id="CHEBI:24875"/>
    </ligand>
</feature>
<reference evidence="6 7" key="1">
    <citation type="submission" date="2017-11" db="EMBL/GenBank/DDBJ databases">
        <title>Genomic Encyclopedia of Archaeal and Bacterial Type Strains, Phase II (KMG-II): From Individual Species to Whole Genera.</title>
        <authorList>
            <person name="Goeker M."/>
        </authorList>
    </citation>
    <scope>NUCLEOTIDE SEQUENCE [LARGE SCALE GENOMIC DNA]</scope>
    <source>
        <strain evidence="6 7">DSM 27763</strain>
    </source>
</reference>
<evidence type="ECO:0000313" key="7">
    <source>
        <dbReference type="Proteomes" id="UP000230842"/>
    </source>
</evidence>
<protein>
    <recommendedName>
        <fullName evidence="8">Pirin</fullName>
    </recommendedName>
</protein>
<dbReference type="PANTHER" id="PTHR13903:SF8">
    <property type="entry name" value="PIRIN"/>
    <property type="match status" value="1"/>
</dbReference>
<evidence type="ECO:0000256" key="1">
    <source>
        <dbReference type="ARBA" id="ARBA00008416"/>
    </source>
</evidence>
<dbReference type="InterPro" id="IPR003829">
    <property type="entry name" value="Pirin_N_dom"/>
</dbReference>
<feature type="domain" description="Pirin C-terminal" evidence="5">
    <location>
        <begin position="202"/>
        <end position="310"/>
    </location>
</feature>
<dbReference type="GO" id="GO:0046872">
    <property type="term" value="F:metal ion binding"/>
    <property type="evidence" value="ECO:0007669"/>
    <property type="project" value="UniProtKB-KW"/>
</dbReference>
<dbReference type="InterPro" id="IPR011051">
    <property type="entry name" value="RmlC_Cupin_sf"/>
</dbReference>
<accession>A0A0B2BQR8</accession>
<name>A0A0B2BQR8_9ACTN</name>
<dbReference type="OrthoDB" id="321327at2"/>
<evidence type="ECO:0000259" key="4">
    <source>
        <dbReference type="Pfam" id="PF02678"/>
    </source>
</evidence>
<keyword evidence="2" id="KW-0408">Iron</keyword>
<dbReference type="Pfam" id="PF05726">
    <property type="entry name" value="Pirin_C"/>
    <property type="match status" value="1"/>
</dbReference>
<keyword evidence="7" id="KW-1185">Reference proteome</keyword>